<name>A0A166TGJ1_9AGAM</name>
<feature type="transmembrane region" description="Helical" evidence="1">
    <location>
        <begin position="70"/>
        <end position="89"/>
    </location>
</feature>
<protein>
    <submittedName>
        <fullName evidence="2">Uncharacterized protein</fullName>
    </submittedName>
</protein>
<sequence>MQTFLRFLNLVASSASASAAAIALYQPSSLSGSDNVQHGELFYARMYAARSIPLGLAFGVLPYWPGGVAVPWILFTAAVIQLVDVGIAMDKKDRGMMIGASIGAAIHVLCGMGELGHFGTDTSNF</sequence>
<accession>A0A166TGJ1</accession>
<organism evidence="2 3">
    <name type="scientific">Athelia psychrophila</name>
    <dbReference type="NCBI Taxonomy" id="1759441"/>
    <lineage>
        <taxon>Eukaryota</taxon>
        <taxon>Fungi</taxon>
        <taxon>Dikarya</taxon>
        <taxon>Basidiomycota</taxon>
        <taxon>Agaricomycotina</taxon>
        <taxon>Agaricomycetes</taxon>
        <taxon>Agaricomycetidae</taxon>
        <taxon>Atheliales</taxon>
        <taxon>Atheliaceae</taxon>
        <taxon>Athelia</taxon>
    </lineage>
</organism>
<keyword evidence="1" id="KW-0812">Transmembrane</keyword>
<keyword evidence="3" id="KW-1185">Reference proteome</keyword>
<dbReference type="Proteomes" id="UP000076532">
    <property type="component" value="Unassembled WGS sequence"/>
</dbReference>
<dbReference type="AlphaFoldDB" id="A0A166TGJ1"/>
<proteinExistence type="predicted"/>
<dbReference type="EMBL" id="KV417493">
    <property type="protein sequence ID" value="KZP30591.1"/>
    <property type="molecule type" value="Genomic_DNA"/>
</dbReference>
<evidence type="ECO:0000313" key="3">
    <source>
        <dbReference type="Proteomes" id="UP000076532"/>
    </source>
</evidence>
<reference evidence="2 3" key="1">
    <citation type="journal article" date="2016" name="Mol. Biol. Evol.">
        <title>Comparative Genomics of Early-Diverging Mushroom-Forming Fungi Provides Insights into the Origins of Lignocellulose Decay Capabilities.</title>
        <authorList>
            <person name="Nagy L.G."/>
            <person name="Riley R."/>
            <person name="Tritt A."/>
            <person name="Adam C."/>
            <person name="Daum C."/>
            <person name="Floudas D."/>
            <person name="Sun H."/>
            <person name="Yadav J.S."/>
            <person name="Pangilinan J."/>
            <person name="Larsson K.H."/>
            <person name="Matsuura K."/>
            <person name="Barry K."/>
            <person name="Labutti K."/>
            <person name="Kuo R."/>
            <person name="Ohm R.A."/>
            <person name="Bhattacharya S.S."/>
            <person name="Shirouzu T."/>
            <person name="Yoshinaga Y."/>
            <person name="Martin F.M."/>
            <person name="Grigoriev I.V."/>
            <person name="Hibbett D.S."/>
        </authorList>
    </citation>
    <scope>NUCLEOTIDE SEQUENCE [LARGE SCALE GENOMIC DNA]</scope>
    <source>
        <strain evidence="2 3">CBS 109695</strain>
    </source>
</reference>
<evidence type="ECO:0000256" key="1">
    <source>
        <dbReference type="SAM" id="Phobius"/>
    </source>
</evidence>
<gene>
    <name evidence="2" type="ORF">FIBSPDRAFT_980745</name>
</gene>
<feature type="transmembrane region" description="Helical" evidence="1">
    <location>
        <begin position="6"/>
        <end position="25"/>
    </location>
</feature>
<evidence type="ECO:0000313" key="2">
    <source>
        <dbReference type="EMBL" id="KZP30591.1"/>
    </source>
</evidence>
<keyword evidence="1" id="KW-1133">Transmembrane helix</keyword>
<keyword evidence="1" id="KW-0472">Membrane</keyword>
<dbReference type="OrthoDB" id="4363085at2759"/>